<organism evidence="4 5">
    <name type="scientific">Vagococcus humatus</name>
    <dbReference type="NCBI Taxonomy" id="1889241"/>
    <lineage>
        <taxon>Bacteria</taxon>
        <taxon>Bacillati</taxon>
        <taxon>Bacillota</taxon>
        <taxon>Bacilli</taxon>
        <taxon>Lactobacillales</taxon>
        <taxon>Enterococcaceae</taxon>
        <taxon>Vagococcus</taxon>
    </lineage>
</organism>
<dbReference type="InterPro" id="IPR050624">
    <property type="entry name" value="HTH-type_Tx_Regulator"/>
</dbReference>
<comment type="caution">
    <text evidence="4">The sequence shown here is derived from an EMBL/GenBank/DDBJ whole genome shotgun (WGS) entry which is preliminary data.</text>
</comment>
<keyword evidence="4" id="KW-0808">Transferase</keyword>
<reference evidence="4 5" key="1">
    <citation type="submission" date="2018-03" db="EMBL/GenBank/DDBJ databases">
        <authorList>
            <person name="Gulvik C.A."/>
        </authorList>
    </citation>
    <scope>NUCLEOTIDE SEQUENCE [LARGE SCALE GENOMIC DNA]</scope>
    <source>
        <strain evidence="4 5">JCM 31581</strain>
    </source>
</reference>
<dbReference type="Pfam" id="PF00440">
    <property type="entry name" value="TetR_N"/>
    <property type="match status" value="1"/>
</dbReference>
<evidence type="ECO:0000259" key="3">
    <source>
        <dbReference type="PROSITE" id="PS50977"/>
    </source>
</evidence>
<dbReference type="AlphaFoldDB" id="A0A3R9YEJ1"/>
<dbReference type="EMBL" id="PXZH01000002">
    <property type="protein sequence ID" value="RST89433.1"/>
    <property type="molecule type" value="Genomic_DNA"/>
</dbReference>
<feature type="DNA-binding region" description="H-T-H motif" evidence="2">
    <location>
        <begin position="28"/>
        <end position="47"/>
    </location>
</feature>
<dbReference type="RefSeq" id="WP_125943367.1">
    <property type="nucleotide sequence ID" value="NZ_PXZH01000002.1"/>
</dbReference>
<evidence type="ECO:0000256" key="2">
    <source>
        <dbReference type="PROSITE-ProRule" id="PRU00335"/>
    </source>
</evidence>
<evidence type="ECO:0000256" key="1">
    <source>
        <dbReference type="ARBA" id="ARBA00023125"/>
    </source>
</evidence>
<keyword evidence="5" id="KW-1185">Reference proteome</keyword>
<dbReference type="GO" id="GO:0016301">
    <property type="term" value="F:kinase activity"/>
    <property type="evidence" value="ECO:0007669"/>
    <property type="project" value="UniProtKB-KW"/>
</dbReference>
<evidence type="ECO:0000313" key="4">
    <source>
        <dbReference type="EMBL" id="RST89433.1"/>
    </source>
</evidence>
<protein>
    <submittedName>
        <fullName evidence="4">Dihydroxyacetone kinase transcriptional activator DhaS</fullName>
    </submittedName>
</protein>
<dbReference type="InterPro" id="IPR039532">
    <property type="entry name" value="TetR_C_Firmicutes"/>
</dbReference>
<dbReference type="InterPro" id="IPR012738">
    <property type="entry name" value="Tscrpt_reg_DhaS"/>
</dbReference>
<feature type="domain" description="HTH tetR-type" evidence="3">
    <location>
        <begin position="5"/>
        <end position="65"/>
    </location>
</feature>
<evidence type="ECO:0000313" key="5">
    <source>
        <dbReference type="Proteomes" id="UP000277864"/>
    </source>
</evidence>
<dbReference type="NCBIfam" id="TIGR02366">
    <property type="entry name" value="DHAK_reg"/>
    <property type="match status" value="1"/>
</dbReference>
<gene>
    <name evidence="4" type="ORF">C7P63_06600</name>
</gene>
<dbReference type="InterPro" id="IPR009057">
    <property type="entry name" value="Homeodomain-like_sf"/>
</dbReference>
<sequence length="188" mass="22300">MEGSLITKKVIAYSLKKLMQETPFQKITIRQIMSEAEIRRQTFYDHFQDKYELLAWIYSQEISENIQDFLDYEHWTKVVRRILEYFQANQTFYVNALSVSEQNSFDKYFFKHTKELLRTIVGDILAEHQFFITEEKIDFVCMFYSHAFVGLTKDWLLSGCEGSVKTLSHDIGLMLEDSIIANLKKFSL</sequence>
<keyword evidence="4" id="KW-0418">Kinase</keyword>
<name>A0A3R9YEJ1_9ENTE</name>
<dbReference type="InterPro" id="IPR001647">
    <property type="entry name" value="HTH_TetR"/>
</dbReference>
<dbReference type="PANTHER" id="PTHR43479:SF7">
    <property type="entry name" value="TETR-FAMILY TRANSCRIPTIONAL REGULATOR"/>
    <property type="match status" value="1"/>
</dbReference>
<dbReference type="Pfam" id="PF14278">
    <property type="entry name" value="TetR_C_8"/>
    <property type="match status" value="1"/>
</dbReference>
<dbReference type="Gene3D" id="1.10.357.10">
    <property type="entry name" value="Tetracycline Repressor, domain 2"/>
    <property type="match status" value="1"/>
</dbReference>
<dbReference type="GO" id="GO:0003677">
    <property type="term" value="F:DNA binding"/>
    <property type="evidence" value="ECO:0007669"/>
    <property type="project" value="UniProtKB-UniRule"/>
</dbReference>
<dbReference type="Proteomes" id="UP000277864">
    <property type="component" value="Unassembled WGS sequence"/>
</dbReference>
<dbReference type="OrthoDB" id="9810250at2"/>
<dbReference type="PANTHER" id="PTHR43479">
    <property type="entry name" value="ACREF/ENVCD OPERON REPRESSOR-RELATED"/>
    <property type="match status" value="1"/>
</dbReference>
<dbReference type="SUPFAM" id="SSF46689">
    <property type="entry name" value="Homeodomain-like"/>
    <property type="match status" value="1"/>
</dbReference>
<proteinExistence type="predicted"/>
<dbReference type="PROSITE" id="PS50977">
    <property type="entry name" value="HTH_TETR_2"/>
    <property type="match status" value="1"/>
</dbReference>
<accession>A0A3R9YEJ1</accession>
<keyword evidence="1 2" id="KW-0238">DNA-binding</keyword>